<accession>A0A6G1IEX9</accession>
<comment type="function">
    <text evidence="7">Catalytic component of the histone acetylase B (HAT-B) complex. Has intrinsic substrate specificity that modifies lysine in recognition sequence GXGKXG. Involved in DNA double-strand break repair.</text>
</comment>
<evidence type="ECO:0000256" key="4">
    <source>
        <dbReference type="ARBA" id="ARBA00022679"/>
    </source>
</evidence>
<dbReference type="Proteomes" id="UP000799291">
    <property type="component" value="Unassembled WGS sequence"/>
</dbReference>
<feature type="compositionally biased region" description="Acidic residues" evidence="11">
    <location>
        <begin position="501"/>
        <end position="513"/>
    </location>
</feature>
<dbReference type="GO" id="GO:0004402">
    <property type="term" value="F:histone acetyltransferase activity"/>
    <property type="evidence" value="ECO:0007669"/>
    <property type="project" value="UniProtKB-UniRule"/>
</dbReference>
<dbReference type="InterPro" id="IPR037113">
    <property type="entry name" value="Hat1_N_sf"/>
</dbReference>
<feature type="region of interest" description="Disordered" evidence="11">
    <location>
        <begin position="107"/>
        <end position="129"/>
    </location>
</feature>
<evidence type="ECO:0000256" key="6">
    <source>
        <dbReference type="ARBA" id="ARBA00048017"/>
    </source>
</evidence>
<reference evidence="13" key="1">
    <citation type="journal article" date="2020" name="Stud. Mycol.">
        <title>101 Dothideomycetes genomes: a test case for predicting lifestyles and emergence of pathogens.</title>
        <authorList>
            <person name="Haridas S."/>
            <person name="Albert R."/>
            <person name="Binder M."/>
            <person name="Bloem J."/>
            <person name="Labutti K."/>
            <person name="Salamov A."/>
            <person name="Andreopoulos B."/>
            <person name="Baker S."/>
            <person name="Barry K."/>
            <person name="Bills G."/>
            <person name="Bluhm B."/>
            <person name="Cannon C."/>
            <person name="Castanera R."/>
            <person name="Culley D."/>
            <person name="Daum C."/>
            <person name="Ezra D."/>
            <person name="Gonzalez J."/>
            <person name="Henrissat B."/>
            <person name="Kuo A."/>
            <person name="Liang C."/>
            <person name="Lipzen A."/>
            <person name="Lutzoni F."/>
            <person name="Magnuson J."/>
            <person name="Mondo S."/>
            <person name="Nolan M."/>
            <person name="Ohm R."/>
            <person name="Pangilinan J."/>
            <person name="Park H.-J."/>
            <person name="Ramirez L."/>
            <person name="Alfaro M."/>
            <person name="Sun H."/>
            <person name="Tritt A."/>
            <person name="Yoshinaga Y."/>
            <person name="Zwiers L.-H."/>
            <person name="Turgeon B."/>
            <person name="Goodwin S."/>
            <person name="Spatafora J."/>
            <person name="Crous P."/>
            <person name="Grigoriev I."/>
        </authorList>
    </citation>
    <scope>NUCLEOTIDE SEQUENCE</scope>
    <source>
        <strain evidence="13">CBS 122367</strain>
    </source>
</reference>
<dbReference type="Gene3D" id="3.90.360.10">
    <property type="entry name" value="Histone acetyl transferase 1 (HAT1), N-terminal domain"/>
    <property type="match status" value="1"/>
</dbReference>
<comment type="subcellular location">
    <subcellularLocation>
        <location evidence="7">Cytoplasm</location>
    </subcellularLocation>
    <subcellularLocation>
        <location evidence="7">Nucleus</location>
    </subcellularLocation>
</comment>
<evidence type="ECO:0000256" key="7">
    <source>
        <dbReference type="PIRNR" id="PIRNR038084"/>
    </source>
</evidence>
<evidence type="ECO:0000256" key="9">
    <source>
        <dbReference type="PIRSR" id="PIRSR038084-2"/>
    </source>
</evidence>
<dbReference type="EMBL" id="MU005631">
    <property type="protein sequence ID" value="KAF2676685.1"/>
    <property type="molecule type" value="Genomic_DNA"/>
</dbReference>
<feature type="active site" description="Proton donor/acceptor" evidence="8">
    <location>
        <position position="315"/>
    </location>
</feature>
<evidence type="ECO:0000256" key="2">
    <source>
        <dbReference type="ARBA" id="ARBA00013184"/>
    </source>
</evidence>
<dbReference type="EC" id="2.3.1.48" evidence="2 7"/>
<keyword evidence="5 7" id="KW-0012">Acyltransferase</keyword>
<feature type="compositionally biased region" description="Basic and acidic residues" evidence="11">
    <location>
        <begin position="467"/>
        <end position="483"/>
    </location>
</feature>
<keyword evidence="4 7" id="KW-0808">Transferase</keyword>
<dbReference type="Gene3D" id="3.40.630.30">
    <property type="match status" value="1"/>
</dbReference>
<sequence length="527" mass="59778">MSLDLEEWIASSNDAVEINLTRPLRDAAEPERVFSESFNPTFTYPIFGEAESIVGYKDPSIELLFRANDLKPSVQIQFEAKLELKGVLPEDQQVDWETNLKECLPATVTDPSAASEDTTSALDPTSKSWKPPGKLLNSFALHGKQYEVWSASLSDAAAMQIWKNMQILTLLFIEGASLPELDAEWSVERWTLYPLYEVTPVDEDCSPYTLAAFCTTYRYWIFPTPEVMRATKSLPSPPASSNGDASPNPSPKITQDPETLLFNEKINVLETPSRDRISQFIVLPPYQGQSLGGRLYDTIFGDLVEKGFIYEIPVEDPSEAFDAMRDYSDIVYLRKLPAFRSLSLPSSLLLEKLRKDAPIPRDEILGNGIDLKELRHQAKIVPRQFNRMVELHLLSTLPSSNRNKARITRKDKSSNENDRKYYFWRLALKDRIYQQNADVLEQLEDPMERVEKLEAAVDNQQEEYEERLEGIRKREKWGARDGKTNGAASGSKAKRKRKVVDEDEDDGWEDVDDAPAGGSKGSKKPRV</sequence>
<dbReference type="OrthoDB" id="10253098at2759"/>
<dbReference type="InterPro" id="IPR017380">
    <property type="entry name" value="Hist_AcTrfase_B-typ_cat-su"/>
</dbReference>
<evidence type="ECO:0000256" key="3">
    <source>
        <dbReference type="ARBA" id="ARBA00021268"/>
    </source>
</evidence>
<evidence type="ECO:0000313" key="14">
    <source>
        <dbReference type="Proteomes" id="UP000799291"/>
    </source>
</evidence>
<feature type="site" description="Interaction with histone H4 N-terminus" evidence="10">
    <location>
        <position position="185"/>
    </location>
</feature>
<evidence type="ECO:0000256" key="1">
    <source>
        <dbReference type="ARBA" id="ARBA00010543"/>
    </source>
</evidence>
<proteinExistence type="inferred from homology"/>
<dbReference type="SUPFAM" id="SSF55729">
    <property type="entry name" value="Acyl-CoA N-acyltransferases (Nat)"/>
    <property type="match status" value="1"/>
</dbReference>
<evidence type="ECO:0000313" key="13">
    <source>
        <dbReference type="EMBL" id="KAF2676685.1"/>
    </source>
</evidence>
<feature type="compositionally biased region" description="Polar residues" evidence="11">
    <location>
        <begin position="109"/>
        <end position="128"/>
    </location>
</feature>
<feature type="compositionally biased region" description="Polar residues" evidence="11">
    <location>
        <begin position="239"/>
        <end position="256"/>
    </location>
</feature>
<dbReference type="GO" id="GO:0005634">
    <property type="term" value="C:nucleus"/>
    <property type="evidence" value="ECO:0007669"/>
    <property type="project" value="UniProtKB-SubCell"/>
</dbReference>
<dbReference type="PANTHER" id="PTHR12046">
    <property type="entry name" value="HISTONE ACETYLTRANSFERASE TYPE B CATALYTIC SUBUNIT"/>
    <property type="match status" value="1"/>
</dbReference>
<protein>
    <recommendedName>
        <fullName evidence="3 7">Histone acetyltransferase type B catalytic subunit</fullName>
        <ecNumber evidence="2 7">2.3.1.48</ecNumber>
    </recommendedName>
</protein>
<comment type="catalytic activity">
    <reaction evidence="6 7">
        <text>L-lysyl-[protein] + acetyl-CoA = N(6)-acetyl-L-lysyl-[protein] + CoA + H(+)</text>
        <dbReference type="Rhea" id="RHEA:45948"/>
        <dbReference type="Rhea" id="RHEA-COMP:9752"/>
        <dbReference type="Rhea" id="RHEA-COMP:10731"/>
        <dbReference type="ChEBI" id="CHEBI:15378"/>
        <dbReference type="ChEBI" id="CHEBI:29969"/>
        <dbReference type="ChEBI" id="CHEBI:57287"/>
        <dbReference type="ChEBI" id="CHEBI:57288"/>
        <dbReference type="ChEBI" id="CHEBI:61930"/>
        <dbReference type="EC" id="2.3.1.48"/>
    </reaction>
</comment>
<evidence type="ECO:0000256" key="10">
    <source>
        <dbReference type="PIRSR" id="PIRSR038084-3"/>
    </source>
</evidence>
<dbReference type="GO" id="GO:0005737">
    <property type="term" value="C:cytoplasm"/>
    <property type="evidence" value="ECO:0007669"/>
    <property type="project" value="UniProtKB-SubCell"/>
</dbReference>
<feature type="region of interest" description="Interaction with histone H4 N-terminus" evidence="9">
    <location>
        <begin position="217"/>
        <end position="219"/>
    </location>
</feature>
<keyword evidence="7" id="KW-0539">Nucleus</keyword>
<feature type="region of interest" description="Interaction with histone H4 N-terminus" evidence="9">
    <location>
        <begin position="49"/>
        <end position="51"/>
    </location>
</feature>
<comment type="subunit">
    <text evidence="7">Component of the HAT-B complex composed of at least HAT1 and HAT2. The HAT-B complex binds to histone H4 tail.</text>
</comment>
<comment type="similarity">
    <text evidence="1 7">Belongs to the HAT1 family.</text>
</comment>
<organism evidence="13 14">
    <name type="scientific">Lentithecium fluviatile CBS 122367</name>
    <dbReference type="NCBI Taxonomy" id="1168545"/>
    <lineage>
        <taxon>Eukaryota</taxon>
        <taxon>Fungi</taxon>
        <taxon>Dikarya</taxon>
        <taxon>Ascomycota</taxon>
        <taxon>Pezizomycotina</taxon>
        <taxon>Dothideomycetes</taxon>
        <taxon>Pleosporomycetidae</taxon>
        <taxon>Pleosporales</taxon>
        <taxon>Massarineae</taxon>
        <taxon>Lentitheciaceae</taxon>
        <taxon>Lentithecium</taxon>
    </lineage>
</organism>
<evidence type="ECO:0000256" key="5">
    <source>
        <dbReference type="ARBA" id="ARBA00023315"/>
    </source>
</evidence>
<evidence type="ECO:0000256" key="8">
    <source>
        <dbReference type="PIRSR" id="PIRSR038084-1"/>
    </source>
</evidence>
<dbReference type="InterPro" id="IPR016181">
    <property type="entry name" value="Acyl_CoA_acyltransferase"/>
</dbReference>
<dbReference type="Pfam" id="PF10394">
    <property type="entry name" value="Hat1_N"/>
    <property type="match status" value="1"/>
</dbReference>
<feature type="domain" description="Histone acetyl transferase HAT1 N-terminal" evidence="12">
    <location>
        <begin position="8"/>
        <end position="174"/>
    </location>
</feature>
<gene>
    <name evidence="13" type="ORF">K458DRAFT_410283</name>
</gene>
<dbReference type="PIRSF" id="PIRSF038084">
    <property type="entry name" value="HAT-B_cat"/>
    <property type="match status" value="1"/>
</dbReference>
<dbReference type="GO" id="GO:0031509">
    <property type="term" value="P:subtelomeric heterochromatin formation"/>
    <property type="evidence" value="ECO:0007669"/>
    <property type="project" value="InterPro"/>
</dbReference>
<keyword evidence="7" id="KW-0963">Cytoplasm</keyword>
<dbReference type="AlphaFoldDB" id="A0A6G1IEX9"/>
<name>A0A6G1IEX9_9PLEO</name>
<keyword evidence="14" id="KW-1185">Reference proteome</keyword>
<feature type="region of interest" description="Disordered" evidence="11">
    <location>
        <begin position="232"/>
        <end position="256"/>
    </location>
</feature>
<evidence type="ECO:0000256" key="11">
    <source>
        <dbReference type="SAM" id="MobiDB-lite"/>
    </source>
</evidence>
<evidence type="ECO:0000259" key="12">
    <source>
        <dbReference type="Pfam" id="PF10394"/>
    </source>
</evidence>
<dbReference type="GO" id="GO:0000781">
    <property type="term" value="C:chromosome, telomeric region"/>
    <property type="evidence" value="ECO:0007669"/>
    <property type="project" value="GOC"/>
</dbReference>
<feature type="region of interest" description="Disordered" evidence="11">
    <location>
        <begin position="461"/>
        <end position="527"/>
    </location>
</feature>
<dbReference type="InterPro" id="IPR019467">
    <property type="entry name" value="Hat1_N"/>
</dbReference>